<evidence type="ECO:0000313" key="1">
    <source>
        <dbReference type="EMBL" id="VDN94737.1"/>
    </source>
</evidence>
<protein>
    <submittedName>
        <fullName evidence="1 3">Uncharacterized protein</fullName>
    </submittedName>
</protein>
<gene>
    <name evidence="1" type="ORF">BPAG_LOCUS13552</name>
</gene>
<evidence type="ECO:0000313" key="3">
    <source>
        <dbReference type="WBParaSite" id="BPAG_0001362401-mRNA-1"/>
    </source>
</evidence>
<organism evidence="3">
    <name type="scientific">Brugia pahangi</name>
    <name type="common">Filarial nematode worm</name>
    <dbReference type="NCBI Taxonomy" id="6280"/>
    <lineage>
        <taxon>Eukaryota</taxon>
        <taxon>Metazoa</taxon>
        <taxon>Ecdysozoa</taxon>
        <taxon>Nematoda</taxon>
        <taxon>Chromadorea</taxon>
        <taxon>Rhabditida</taxon>
        <taxon>Spirurina</taxon>
        <taxon>Spiruromorpha</taxon>
        <taxon>Filarioidea</taxon>
        <taxon>Onchocercidae</taxon>
        <taxon>Brugia</taxon>
    </lineage>
</organism>
<accession>A0A0N4TXC6</accession>
<dbReference type="Proteomes" id="UP000278627">
    <property type="component" value="Unassembled WGS sequence"/>
</dbReference>
<evidence type="ECO:0000313" key="2">
    <source>
        <dbReference type="Proteomes" id="UP000278627"/>
    </source>
</evidence>
<keyword evidence="2" id="KW-1185">Reference proteome</keyword>
<reference evidence="1 2" key="2">
    <citation type="submission" date="2018-11" db="EMBL/GenBank/DDBJ databases">
        <authorList>
            <consortium name="Pathogen Informatics"/>
        </authorList>
    </citation>
    <scope>NUCLEOTIDE SEQUENCE [LARGE SCALE GENOMIC DNA]</scope>
</reference>
<sequence length="70" mass="8318">MPEISLPRNDNSIRVYQEIRVLQIGNRGKQMARGREKFRSAWNNGWLRELEIERLETSFSKEAKRDARSV</sequence>
<dbReference type="AlphaFoldDB" id="A0A0N4TXC6"/>
<proteinExistence type="predicted"/>
<name>A0A0N4TXC6_BRUPA</name>
<dbReference type="WBParaSite" id="BPAG_0001362401-mRNA-1">
    <property type="protein sequence ID" value="BPAG_0001362401-mRNA-1"/>
    <property type="gene ID" value="BPAG_0001362401"/>
</dbReference>
<dbReference type="EMBL" id="UZAD01013410">
    <property type="protein sequence ID" value="VDN94737.1"/>
    <property type="molecule type" value="Genomic_DNA"/>
</dbReference>
<reference evidence="3" key="1">
    <citation type="submission" date="2017-02" db="UniProtKB">
        <authorList>
            <consortium name="WormBaseParasite"/>
        </authorList>
    </citation>
    <scope>IDENTIFICATION</scope>
</reference>